<proteinExistence type="predicted"/>
<sequence length="267" mass="28655">MLRTLFAFALLLAGAIAARADAPDADGTPAPADPCARQNFEGGAYIVCGVDPAKADLRLFWEDADGKPYRRFSGVADAVTGEGHRLLFAMNAGMYRENFTPMGLYVQDGKALIPVNVEAPPKVSGPVPNFFKQPNGIFYLDEAGAHIIPTADFLKQKPKTRLATQSGPMLVMSGKINPIFIPGSTDRTRRNGVGLAADGTLRFVISEGDVNFHDFASLFRDELKCDNALFLDGGNGTGLYNPALGRNDTSWHGGYGPIFALVGEKQD</sequence>
<evidence type="ECO:0000259" key="2">
    <source>
        <dbReference type="Pfam" id="PF09992"/>
    </source>
</evidence>
<gene>
    <name evidence="3" type="ORF">H4W29_003950</name>
</gene>
<comment type="caution">
    <text evidence="3">The sequence shown here is derived from an EMBL/GenBank/DDBJ whole genome shotgun (WGS) entry which is preliminary data.</text>
</comment>
<dbReference type="Pfam" id="PF09992">
    <property type="entry name" value="NAGPA"/>
    <property type="match status" value="1"/>
</dbReference>
<feature type="signal peptide" evidence="1">
    <location>
        <begin position="1"/>
        <end position="20"/>
    </location>
</feature>
<feature type="chain" id="PRO_5046032820" evidence="1">
    <location>
        <begin position="21"/>
        <end position="267"/>
    </location>
</feature>
<dbReference type="RefSeq" id="WP_192730420.1">
    <property type="nucleotide sequence ID" value="NZ_BAAAVL010000014.1"/>
</dbReference>
<keyword evidence="1" id="KW-0732">Signal</keyword>
<evidence type="ECO:0000313" key="3">
    <source>
        <dbReference type="EMBL" id="MBE1506769.1"/>
    </source>
</evidence>
<dbReference type="InterPro" id="IPR018711">
    <property type="entry name" value="NAGPA"/>
</dbReference>
<organism evidence="3 4">
    <name type="scientific">Rhizobium viscosum</name>
    <name type="common">Arthrobacter viscosus</name>
    <dbReference type="NCBI Taxonomy" id="1673"/>
    <lineage>
        <taxon>Bacteria</taxon>
        <taxon>Pseudomonadati</taxon>
        <taxon>Pseudomonadota</taxon>
        <taxon>Alphaproteobacteria</taxon>
        <taxon>Hyphomicrobiales</taxon>
        <taxon>Rhizobiaceae</taxon>
        <taxon>Rhizobium/Agrobacterium group</taxon>
        <taxon>Rhizobium</taxon>
    </lineage>
</organism>
<dbReference type="Proteomes" id="UP000620262">
    <property type="component" value="Unassembled WGS sequence"/>
</dbReference>
<feature type="domain" description="Phosphodiester glycosidase" evidence="2">
    <location>
        <begin position="87"/>
        <end position="247"/>
    </location>
</feature>
<protein>
    <submittedName>
        <fullName evidence="3">Uncharacterized protein YigE (DUF2233 family)</fullName>
    </submittedName>
</protein>
<accession>A0ABR9IU92</accession>
<evidence type="ECO:0000256" key="1">
    <source>
        <dbReference type="SAM" id="SignalP"/>
    </source>
</evidence>
<evidence type="ECO:0000313" key="4">
    <source>
        <dbReference type="Proteomes" id="UP000620262"/>
    </source>
</evidence>
<dbReference type="EMBL" id="JADBEC010000001">
    <property type="protein sequence ID" value="MBE1506769.1"/>
    <property type="molecule type" value="Genomic_DNA"/>
</dbReference>
<reference evidence="3 4" key="1">
    <citation type="submission" date="2020-10" db="EMBL/GenBank/DDBJ databases">
        <title>Sequencing the genomes of 1000 actinobacteria strains.</title>
        <authorList>
            <person name="Klenk H.-P."/>
        </authorList>
    </citation>
    <scope>NUCLEOTIDE SEQUENCE [LARGE SCALE GENOMIC DNA]</scope>
    <source>
        <strain evidence="3 4">DSM 7307</strain>
    </source>
</reference>
<name>A0ABR9IU92_RHIVS</name>
<keyword evidence="4" id="KW-1185">Reference proteome</keyword>